<dbReference type="GO" id="GO:0016747">
    <property type="term" value="F:acyltransferase activity, transferring groups other than amino-acyl groups"/>
    <property type="evidence" value="ECO:0007669"/>
    <property type="project" value="InterPro"/>
</dbReference>
<dbReference type="PANTHER" id="PTHR43877">
    <property type="entry name" value="AMINOALKYLPHOSPHONATE N-ACETYLTRANSFERASE-RELATED-RELATED"/>
    <property type="match status" value="1"/>
</dbReference>
<dbReference type="SUPFAM" id="SSF55729">
    <property type="entry name" value="Acyl-CoA N-acyltransferases (Nat)"/>
    <property type="match status" value="1"/>
</dbReference>
<dbReference type="RefSeq" id="WP_228848915.1">
    <property type="nucleotide sequence ID" value="NZ_JADCKQ010000007.1"/>
</dbReference>
<evidence type="ECO:0000256" key="1">
    <source>
        <dbReference type="ARBA" id="ARBA00022679"/>
    </source>
</evidence>
<dbReference type="Pfam" id="PF00583">
    <property type="entry name" value="Acetyltransf_1"/>
    <property type="match status" value="1"/>
</dbReference>
<gene>
    <name evidence="4" type="ORF">H1D41_10810</name>
</gene>
<keyword evidence="2" id="KW-0012">Acyltransferase</keyword>
<dbReference type="CDD" id="cd04301">
    <property type="entry name" value="NAT_SF"/>
    <property type="match status" value="1"/>
</dbReference>
<dbReference type="InterPro" id="IPR050832">
    <property type="entry name" value="Bact_Acetyltransf"/>
</dbReference>
<name>A0A8J7ID69_9RHOB</name>
<proteinExistence type="predicted"/>
<evidence type="ECO:0000313" key="4">
    <source>
        <dbReference type="EMBL" id="MBI1494128.1"/>
    </source>
</evidence>
<dbReference type="InterPro" id="IPR000182">
    <property type="entry name" value="GNAT_dom"/>
</dbReference>
<evidence type="ECO:0000313" key="5">
    <source>
        <dbReference type="Proteomes" id="UP000640583"/>
    </source>
</evidence>
<dbReference type="EMBL" id="JADCKQ010000007">
    <property type="protein sequence ID" value="MBI1494128.1"/>
    <property type="molecule type" value="Genomic_DNA"/>
</dbReference>
<dbReference type="Proteomes" id="UP000640583">
    <property type="component" value="Unassembled WGS sequence"/>
</dbReference>
<reference evidence="4" key="1">
    <citation type="submission" date="2020-10" db="EMBL/GenBank/DDBJ databases">
        <title>Paenihalocynthiibacter styelae gen. nov., sp. nov., isolated from stalked sea squirt Styela clava.</title>
        <authorList>
            <person name="Kim Y.-O."/>
            <person name="Yoon J.-H."/>
        </authorList>
    </citation>
    <scope>NUCLEOTIDE SEQUENCE</scope>
    <source>
        <strain evidence="4">MYP1-1</strain>
    </source>
</reference>
<sequence>MSNMLSLCSPDDRERLANMVMQFHTEEELPTTDAERATGIDILFSGEMQAAAWLIGPKSSPVGYIIVSFGFCMAIGGREALIDEIWIRPSVRGRGMGSQCLMAIMKELAKMDVQRVNLDVAADNPKAKMLYEKLGFRTHELYQRMSRRF</sequence>
<evidence type="ECO:0000256" key="2">
    <source>
        <dbReference type="ARBA" id="ARBA00023315"/>
    </source>
</evidence>
<comment type="caution">
    <text evidence="4">The sequence shown here is derived from an EMBL/GenBank/DDBJ whole genome shotgun (WGS) entry which is preliminary data.</text>
</comment>
<dbReference type="PROSITE" id="PS51186">
    <property type="entry name" value="GNAT"/>
    <property type="match status" value="1"/>
</dbReference>
<dbReference type="PANTHER" id="PTHR43877:SF2">
    <property type="entry name" value="AMINOALKYLPHOSPHONATE N-ACETYLTRANSFERASE-RELATED"/>
    <property type="match status" value="1"/>
</dbReference>
<accession>A0A8J7ID69</accession>
<evidence type="ECO:0000259" key="3">
    <source>
        <dbReference type="PROSITE" id="PS51186"/>
    </source>
</evidence>
<organism evidence="4 5">
    <name type="scientific">Halocynthiibacter styelae</name>
    <dbReference type="NCBI Taxonomy" id="2761955"/>
    <lineage>
        <taxon>Bacteria</taxon>
        <taxon>Pseudomonadati</taxon>
        <taxon>Pseudomonadota</taxon>
        <taxon>Alphaproteobacteria</taxon>
        <taxon>Rhodobacterales</taxon>
        <taxon>Paracoccaceae</taxon>
        <taxon>Halocynthiibacter</taxon>
    </lineage>
</organism>
<dbReference type="InterPro" id="IPR016181">
    <property type="entry name" value="Acyl_CoA_acyltransferase"/>
</dbReference>
<feature type="domain" description="N-acetyltransferase" evidence="3">
    <location>
        <begin position="3"/>
        <end position="149"/>
    </location>
</feature>
<dbReference type="Gene3D" id="3.40.630.30">
    <property type="match status" value="1"/>
</dbReference>
<dbReference type="AlphaFoldDB" id="A0A8J7ID69"/>
<keyword evidence="5" id="KW-1185">Reference proteome</keyword>
<protein>
    <submittedName>
        <fullName evidence="4">GNAT family N-acetyltransferase</fullName>
    </submittedName>
</protein>
<keyword evidence="1" id="KW-0808">Transferase</keyword>